<evidence type="ECO:0000313" key="2">
    <source>
        <dbReference type="EMBL" id="KAF9049191.1"/>
    </source>
</evidence>
<proteinExistence type="predicted"/>
<keyword evidence="1" id="KW-0732">Signal</keyword>
<gene>
    <name evidence="2" type="ORF">BDP27DRAFT_1454786</name>
</gene>
<name>A0A9P5P6F0_9AGAR</name>
<sequence length="293" mass="32980">MRLATVIFTALIAVAYSIPLRVTMPPEPQTPETEYVQKIPDLEPREYDFLIKFITNKARVPATMRTAEERRKAEKPTTLEEQRITKSLMEMLKPGPDGSPHKLMGPQAKVDFGRIKYEGYYDPEQLPGEARKMDHMDFFWLEGKKPGCALGCFGWVATARVGGKEMSFGEIVSVPVLKPTEHKTVAMEAPDKAVWKKLHMKFEKDFLKAEGKTRVATVLSWSVILKLRNSSRFLVPSDCGQEPHPSPFGSYRSTAWPSKVPLQQFWSPPASPGPEDTESLLLDTSSMIPNILS</sequence>
<feature type="signal peptide" evidence="1">
    <location>
        <begin position="1"/>
        <end position="17"/>
    </location>
</feature>
<accession>A0A9P5P6F0</accession>
<dbReference type="Proteomes" id="UP000772434">
    <property type="component" value="Unassembled WGS sequence"/>
</dbReference>
<protein>
    <submittedName>
        <fullName evidence="2">Uncharacterized protein</fullName>
    </submittedName>
</protein>
<evidence type="ECO:0000256" key="1">
    <source>
        <dbReference type="SAM" id="SignalP"/>
    </source>
</evidence>
<organism evidence="2 3">
    <name type="scientific">Rhodocollybia butyracea</name>
    <dbReference type="NCBI Taxonomy" id="206335"/>
    <lineage>
        <taxon>Eukaryota</taxon>
        <taxon>Fungi</taxon>
        <taxon>Dikarya</taxon>
        <taxon>Basidiomycota</taxon>
        <taxon>Agaricomycotina</taxon>
        <taxon>Agaricomycetes</taxon>
        <taxon>Agaricomycetidae</taxon>
        <taxon>Agaricales</taxon>
        <taxon>Marasmiineae</taxon>
        <taxon>Omphalotaceae</taxon>
        <taxon>Rhodocollybia</taxon>
    </lineage>
</organism>
<keyword evidence="3" id="KW-1185">Reference proteome</keyword>
<dbReference type="AlphaFoldDB" id="A0A9P5P6F0"/>
<reference evidence="2" key="1">
    <citation type="submission" date="2020-11" db="EMBL/GenBank/DDBJ databases">
        <authorList>
            <consortium name="DOE Joint Genome Institute"/>
            <person name="Ahrendt S."/>
            <person name="Riley R."/>
            <person name="Andreopoulos W."/>
            <person name="Labutti K."/>
            <person name="Pangilinan J."/>
            <person name="Ruiz-Duenas F.J."/>
            <person name="Barrasa J.M."/>
            <person name="Sanchez-Garcia M."/>
            <person name="Camarero S."/>
            <person name="Miyauchi S."/>
            <person name="Serrano A."/>
            <person name="Linde D."/>
            <person name="Babiker R."/>
            <person name="Drula E."/>
            <person name="Ayuso-Fernandez I."/>
            <person name="Pacheco R."/>
            <person name="Padilla G."/>
            <person name="Ferreira P."/>
            <person name="Barriuso J."/>
            <person name="Kellner H."/>
            <person name="Castanera R."/>
            <person name="Alfaro M."/>
            <person name="Ramirez L."/>
            <person name="Pisabarro A.G."/>
            <person name="Kuo A."/>
            <person name="Tritt A."/>
            <person name="Lipzen A."/>
            <person name="He G."/>
            <person name="Yan M."/>
            <person name="Ng V."/>
            <person name="Cullen D."/>
            <person name="Martin F."/>
            <person name="Rosso M.-N."/>
            <person name="Henrissat B."/>
            <person name="Hibbett D."/>
            <person name="Martinez A.T."/>
            <person name="Grigoriev I.V."/>
        </authorList>
    </citation>
    <scope>NUCLEOTIDE SEQUENCE</scope>
    <source>
        <strain evidence="2">AH 40177</strain>
    </source>
</reference>
<evidence type="ECO:0000313" key="3">
    <source>
        <dbReference type="Proteomes" id="UP000772434"/>
    </source>
</evidence>
<dbReference type="OrthoDB" id="3269380at2759"/>
<feature type="chain" id="PRO_5040412755" evidence="1">
    <location>
        <begin position="18"/>
        <end position="293"/>
    </location>
</feature>
<dbReference type="EMBL" id="JADNRY010000482">
    <property type="protein sequence ID" value="KAF9049191.1"/>
    <property type="molecule type" value="Genomic_DNA"/>
</dbReference>
<comment type="caution">
    <text evidence="2">The sequence shown here is derived from an EMBL/GenBank/DDBJ whole genome shotgun (WGS) entry which is preliminary data.</text>
</comment>